<organism evidence="3 4">
    <name type="scientific">Oceanibaculum pacificum</name>
    <dbReference type="NCBI Taxonomy" id="580166"/>
    <lineage>
        <taxon>Bacteria</taxon>
        <taxon>Pseudomonadati</taxon>
        <taxon>Pseudomonadota</taxon>
        <taxon>Alphaproteobacteria</taxon>
        <taxon>Rhodospirillales</taxon>
        <taxon>Oceanibaculaceae</taxon>
        <taxon>Oceanibaculum</taxon>
    </lineage>
</organism>
<feature type="transmembrane region" description="Helical" evidence="1">
    <location>
        <begin position="12"/>
        <end position="34"/>
    </location>
</feature>
<evidence type="ECO:0000259" key="2">
    <source>
        <dbReference type="Pfam" id="PF13116"/>
    </source>
</evidence>
<reference evidence="3 4" key="1">
    <citation type="submission" date="2015-12" db="EMBL/GenBank/DDBJ databases">
        <title>Genome sequence of Oceanibaculum pacificum MCCC 1A02656.</title>
        <authorList>
            <person name="Lu L."/>
            <person name="Lai Q."/>
            <person name="Shao Z."/>
            <person name="Qian P."/>
        </authorList>
    </citation>
    <scope>NUCLEOTIDE SEQUENCE [LARGE SCALE GENOMIC DNA]</scope>
    <source>
        <strain evidence="3 4">MCCC 1A02656</strain>
    </source>
</reference>
<feature type="domain" description="YhdP central" evidence="2">
    <location>
        <begin position="291"/>
        <end position="768"/>
    </location>
</feature>
<keyword evidence="4" id="KW-1185">Reference proteome</keyword>
<dbReference type="InterPro" id="IPR025263">
    <property type="entry name" value="YhdP_central"/>
</dbReference>
<evidence type="ECO:0000313" key="4">
    <source>
        <dbReference type="Proteomes" id="UP000076400"/>
    </source>
</evidence>
<protein>
    <recommendedName>
        <fullName evidence="2">YhdP central domain-containing protein</fullName>
    </recommendedName>
</protein>
<sequence>MIRRPILRRSAIITLEVIGGAVAALSVLLILSFWRLTAGPVQIDFLRPYTEAALAQAFGGMNIVLERTEIVWEKEERTLQLRASGVKVSDAEGGQNVVQVPVMLVRFSVEALTRGLVAPVEIVIVEPAITVVRLPDGDIRLGGNADADDRDDALQAVLDELSSPPDRSRITGYLERVRVRRASLVFDDQAIGTTWHIPRADISLRRGDQGVRSRGSLELDLDGEPLLLSVEGTHNIAEGRTEATARFSGVDPAAIAARLPALDLLSALKLPLSGEITIEAEEGLHIRTADLRLMGGAGAIDIPGFYDKPLPVRGASATAYYRADNKHVLLPDLTINFADGPNAGPSLSLSGSIADLGDPRTYAIVGEAAVKNLPTAALPAYWPKNVGDNPRGWVLANLEGGTVPKARIELQGRVSRRMPVEAKLDSFSGSIDFQGVRAHYLRPLPPVENTTGTARFGPGQFTVEAGGKLLSMDVGPATVALSELDSDKEQAAIEVVARGPLRDVVAILDKKPLDYASALGLAPSKVEGLAATRLAFDFPLLNDLSLEQVKIAAAANMSRVKLPGILLDKDFSEGELALSLDGRGMTIEGKGRFDVIPITLAWEESFQRGKPYRRRIQAKGVADDAARRRFDLEFAPYLSGPVPAEVDYRQNDAEVDSISVLLDLRPAVLALEALKWRKPAQAAGTARIDITIPPAGDPTIDRFTLAASDLAASGSMRFTRDFERLASARFASFKLGRTDLSGTVEQRPDQTLVLDLRGSLLDLQPVLADEDAAGQTQSGGGSTDPGRPVIFTGHFDRVLLEEGRLIDGVDARLQNNGVTWSDIKIAGRLAEAGRFDLVASPRPAVGGHDFILVSDDAGAALRSFGLFDTLVGGRLRVDGTGDFDNLDKPIDAAVDISDFRVVRASALAEVLRASSSRDIQSALAGEGIQFAKLTADIQRTPDLIRIRNARAVGASLALSADGTVRPKQDTIDVAGLVVPAYQLSQVIGSIPILGPLITGGRDEGLLATEFRLQGHTDSPSVTINPLTTLAPGFLRDLFRIFTNSSGANTATTPPAR</sequence>
<keyword evidence="1" id="KW-0472">Membrane</keyword>
<dbReference type="OrthoDB" id="7161641at2"/>
<dbReference type="Pfam" id="PF13116">
    <property type="entry name" value="YhdP"/>
    <property type="match status" value="1"/>
</dbReference>
<comment type="caution">
    <text evidence="3">The sequence shown here is derived from an EMBL/GenBank/DDBJ whole genome shotgun (WGS) entry which is preliminary data.</text>
</comment>
<proteinExistence type="predicted"/>
<dbReference type="EMBL" id="LPXN01000153">
    <property type="protein sequence ID" value="KZD02672.1"/>
    <property type="molecule type" value="Genomic_DNA"/>
</dbReference>
<gene>
    <name evidence="3" type="ORF">AUP43_13615</name>
</gene>
<keyword evidence="1" id="KW-1133">Transmembrane helix</keyword>
<dbReference type="STRING" id="580166.AUP43_13615"/>
<name>A0A154VMV5_9PROT</name>
<dbReference type="AlphaFoldDB" id="A0A154VMV5"/>
<evidence type="ECO:0000313" key="3">
    <source>
        <dbReference type="EMBL" id="KZD02672.1"/>
    </source>
</evidence>
<dbReference type="Proteomes" id="UP000076400">
    <property type="component" value="Unassembled WGS sequence"/>
</dbReference>
<accession>A0A154VMV5</accession>
<evidence type="ECO:0000256" key="1">
    <source>
        <dbReference type="SAM" id="Phobius"/>
    </source>
</evidence>
<dbReference type="RefSeq" id="WP_067559564.1">
    <property type="nucleotide sequence ID" value="NZ_LPXN01000153.1"/>
</dbReference>
<keyword evidence="1" id="KW-0812">Transmembrane</keyword>